<name>A0ABP8V3R3_9GAMM</name>
<evidence type="ECO:0000313" key="3">
    <source>
        <dbReference type="Proteomes" id="UP001500604"/>
    </source>
</evidence>
<keyword evidence="1" id="KW-0472">Membrane</keyword>
<feature type="transmembrane region" description="Helical" evidence="1">
    <location>
        <begin position="48"/>
        <end position="72"/>
    </location>
</feature>
<keyword evidence="3" id="KW-1185">Reference proteome</keyword>
<dbReference type="PANTHER" id="PTHR37308">
    <property type="entry name" value="INTEGRAL MEMBRANE PROTEIN"/>
    <property type="match status" value="1"/>
</dbReference>
<feature type="transmembrane region" description="Helical" evidence="1">
    <location>
        <begin position="6"/>
        <end position="27"/>
    </location>
</feature>
<sequence length="303" mass="32179">MGAADVVPGVSGGTVALITGIYAELLVSLGRLNPAALRLWYRQGFRAFWSQINGAFLLTLFAGILASVLSLAQLISYLLASHPIPVWSFFMGLILISAARLCQSLKKLSPTVVVLGMAGFAVAWELSAAGAISLPDPTLPVFFAAGAVAICAMILPGISGSAILLMLGLYAPVLAAVKSFDLPVLLVFCSGCALGLLAFSRLLAWLLERAQDLCMAFLTGLMLGSINRLWPWKLTLEWTIDSNGASVPVMQHNIAPWHFLELTGGDSQWAMALLMIGVGLLLVPMLERVGQRLADREVKSSAG</sequence>
<evidence type="ECO:0000313" key="2">
    <source>
        <dbReference type="EMBL" id="GAA4649896.1"/>
    </source>
</evidence>
<dbReference type="InterPro" id="IPR007163">
    <property type="entry name" value="VCA0040-like"/>
</dbReference>
<feature type="transmembrane region" description="Helical" evidence="1">
    <location>
        <begin position="185"/>
        <end position="206"/>
    </location>
</feature>
<protein>
    <submittedName>
        <fullName evidence="2">DUF368 domain-containing protein</fullName>
    </submittedName>
</protein>
<comment type="caution">
    <text evidence="2">The sequence shown here is derived from an EMBL/GenBank/DDBJ whole genome shotgun (WGS) entry which is preliminary data.</text>
</comment>
<feature type="transmembrane region" description="Helical" evidence="1">
    <location>
        <begin position="113"/>
        <end position="132"/>
    </location>
</feature>
<organism evidence="2 3">
    <name type="scientific">Kistimonas scapharcae</name>
    <dbReference type="NCBI Taxonomy" id="1036133"/>
    <lineage>
        <taxon>Bacteria</taxon>
        <taxon>Pseudomonadati</taxon>
        <taxon>Pseudomonadota</taxon>
        <taxon>Gammaproteobacteria</taxon>
        <taxon>Oceanospirillales</taxon>
        <taxon>Endozoicomonadaceae</taxon>
        <taxon>Kistimonas</taxon>
    </lineage>
</organism>
<dbReference type="EMBL" id="BAABFL010000332">
    <property type="protein sequence ID" value="GAA4649896.1"/>
    <property type="molecule type" value="Genomic_DNA"/>
</dbReference>
<feature type="transmembrane region" description="Helical" evidence="1">
    <location>
        <begin position="269"/>
        <end position="286"/>
    </location>
</feature>
<proteinExistence type="predicted"/>
<keyword evidence="1" id="KW-1133">Transmembrane helix</keyword>
<dbReference type="Pfam" id="PF04018">
    <property type="entry name" value="VCA0040-like"/>
    <property type="match status" value="1"/>
</dbReference>
<dbReference type="PANTHER" id="PTHR37308:SF1">
    <property type="entry name" value="POLYPRENYL-PHOSPHATE TRANSPORTER"/>
    <property type="match status" value="1"/>
</dbReference>
<keyword evidence="1" id="KW-0812">Transmembrane</keyword>
<reference evidence="3" key="1">
    <citation type="journal article" date="2019" name="Int. J. Syst. Evol. Microbiol.">
        <title>The Global Catalogue of Microorganisms (GCM) 10K type strain sequencing project: providing services to taxonomists for standard genome sequencing and annotation.</title>
        <authorList>
            <consortium name="The Broad Institute Genomics Platform"/>
            <consortium name="The Broad Institute Genome Sequencing Center for Infectious Disease"/>
            <person name="Wu L."/>
            <person name="Ma J."/>
        </authorList>
    </citation>
    <scope>NUCLEOTIDE SEQUENCE [LARGE SCALE GENOMIC DNA]</scope>
    <source>
        <strain evidence="3">JCM 17805</strain>
    </source>
</reference>
<gene>
    <name evidence="2" type="ORF">GCM10023116_21770</name>
</gene>
<accession>A0ABP8V3R3</accession>
<feature type="transmembrane region" description="Helical" evidence="1">
    <location>
        <begin position="84"/>
        <end position="101"/>
    </location>
</feature>
<evidence type="ECO:0000256" key="1">
    <source>
        <dbReference type="SAM" id="Phobius"/>
    </source>
</evidence>
<dbReference type="Proteomes" id="UP001500604">
    <property type="component" value="Unassembled WGS sequence"/>
</dbReference>